<dbReference type="Pfam" id="PF00646">
    <property type="entry name" value="F-box"/>
    <property type="match status" value="1"/>
</dbReference>
<feature type="domain" description="F-box" evidence="3">
    <location>
        <begin position="610"/>
        <end position="659"/>
    </location>
</feature>
<feature type="compositionally biased region" description="Polar residues" evidence="2">
    <location>
        <begin position="405"/>
        <end position="415"/>
    </location>
</feature>
<name>A0AAW0NVU5_9GOBI</name>
<keyword evidence="5" id="KW-1185">Reference proteome</keyword>
<feature type="region of interest" description="Disordered" evidence="2">
    <location>
        <begin position="1"/>
        <end position="71"/>
    </location>
</feature>
<feature type="compositionally biased region" description="Basic and acidic residues" evidence="2">
    <location>
        <begin position="290"/>
        <end position="311"/>
    </location>
</feature>
<evidence type="ECO:0000256" key="2">
    <source>
        <dbReference type="SAM" id="MobiDB-lite"/>
    </source>
</evidence>
<feature type="compositionally biased region" description="Polar residues" evidence="2">
    <location>
        <begin position="356"/>
        <end position="376"/>
    </location>
</feature>
<feature type="compositionally biased region" description="Low complexity" evidence="2">
    <location>
        <begin position="391"/>
        <end position="404"/>
    </location>
</feature>
<dbReference type="AlphaFoldDB" id="A0AAW0NVU5"/>
<dbReference type="EMBL" id="JBBPFD010000012">
    <property type="protein sequence ID" value="KAK7903912.1"/>
    <property type="molecule type" value="Genomic_DNA"/>
</dbReference>
<evidence type="ECO:0000256" key="1">
    <source>
        <dbReference type="ARBA" id="ARBA00022786"/>
    </source>
</evidence>
<accession>A0AAW0NVU5</accession>
<dbReference type="InterPro" id="IPR036047">
    <property type="entry name" value="F-box-like_dom_sf"/>
</dbReference>
<feature type="compositionally biased region" description="Pro residues" evidence="2">
    <location>
        <begin position="169"/>
        <end position="179"/>
    </location>
</feature>
<sequence length="721" mass="78095">MHPKVSWDVSSKRRRRSSQMQPSSQPALTLSLQPSLVDPPAAPPSAAAPPSPPADPPSPAAAPPADSSDCDANKLSVVEMVAFLEQRLRLHHAVPSPAPSSTLSSLDRPITAQQQQQGEEPAESVSVSDMIAKLESQCLRRRTQGERRAVGRVLLAEQSHAPLANQRPIKPPKATPTPSPGADTRKSSVSVCKSDLKVKVTPCFSTDSKTPAKATPTFSERSDAIGRDKTAPPPSRLPKPVQFCKSDKSAQAKPSAAQKCDSKEAQKSDFLMKTETARITDVVSAKNLKTESKICDKDATKTDPKHVDSLKTVETSSAKLKNTSPSASKTKKSSESSTNEEPLPGLLFLTPPPKPSVQSEQATALSPASLSPNADQSEQRKADSLAGQVKSSFSLSPASSSDSSPIRTLHSTVQSETRKAKSDSNLSRLDLVVQSEARKPSGVQSERSCVSVALLDQTDQSQNSSASSSSQSKKRKSCVELSVQSEARIELLPLESQSQRRRLNRIAQSEKRNSCPVMVSDWSNSQDESQPQETSQSEQRRVFSDQSESRCSVLRSASDVGVGLERRRRRKAARAFSLCSEGAGPEGGASEDFLLMRRRVQSLLEPRSHLSLLSLLPHHLLLHILLHLPTRALAALKCTCRYLRLVIDTYDPRPLDALWVCDPRYPRRPLQTVQTAAPARGRVALPLAPQTLLPGAALRPGILDVLPRRPQGRARLQRGSP</sequence>
<dbReference type="InterPro" id="IPR039594">
    <property type="entry name" value="FBXO34/46"/>
</dbReference>
<dbReference type="Proteomes" id="UP001460270">
    <property type="component" value="Unassembled WGS sequence"/>
</dbReference>
<feature type="region of interest" description="Disordered" evidence="2">
    <location>
        <begin position="500"/>
        <end position="544"/>
    </location>
</feature>
<dbReference type="PANTHER" id="PTHR16271:SF11">
    <property type="entry name" value="F-BOX ONLY PROTEIN 34"/>
    <property type="match status" value="1"/>
</dbReference>
<dbReference type="PROSITE" id="PS50181">
    <property type="entry name" value="FBOX"/>
    <property type="match status" value="1"/>
</dbReference>
<organism evidence="4 5">
    <name type="scientific">Mugilogobius chulae</name>
    <name type="common">yellowstripe goby</name>
    <dbReference type="NCBI Taxonomy" id="88201"/>
    <lineage>
        <taxon>Eukaryota</taxon>
        <taxon>Metazoa</taxon>
        <taxon>Chordata</taxon>
        <taxon>Craniata</taxon>
        <taxon>Vertebrata</taxon>
        <taxon>Euteleostomi</taxon>
        <taxon>Actinopterygii</taxon>
        <taxon>Neopterygii</taxon>
        <taxon>Teleostei</taxon>
        <taxon>Neoteleostei</taxon>
        <taxon>Acanthomorphata</taxon>
        <taxon>Gobiaria</taxon>
        <taxon>Gobiiformes</taxon>
        <taxon>Gobioidei</taxon>
        <taxon>Gobiidae</taxon>
        <taxon>Gobionellinae</taxon>
        <taxon>Mugilogobius</taxon>
    </lineage>
</organism>
<feature type="region of interest" description="Disordered" evidence="2">
    <location>
        <begin position="94"/>
        <end position="191"/>
    </location>
</feature>
<dbReference type="InterPro" id="IPR001810">
    <property type="entry name" value="F-box_dom"/>
</dbReference>
<proteinExistence type="predicted"/>
<feature type="region of interest" description="Disordered" evidence="2">
    <location>
        <begin position="455"/>
        <end position="477"/>
    </location>
</feature>
<evidence type="ECO:0000259" key="3">
    <source>
        <dbReference type="PROSITE" id="PS50181"/>
    </source>
</evidence>
<dbReference type="Gene3D" id="1.20.1280.50">
    <property type="match status" value="1"/>
</dbReference>
<feature type="compositionally biased region" description="Basic and acidic residues" evidence="2">
    <location>
        <begin position="220"/>
        <end position="230"/>
    </location>
</feature>
<evidence type="ECO:0000313" key="5">
    <source>
        <dbReference type="Proteomes" id="UP001460270"/>
    </source>
</evidence>
<comment type="caution">
    <text evidence="4">The sequence shown here is derived from an EMBL/GenBank/DDBJ whole genome shotgun (WGS) entry which is preliminary data.</text>
</comment>
<evidence type="ECO:0000313" key="4">
    <source>
        <dbReference type="EMBL" id="KAK7903912.1"/>
    </source>
</evidence>
<protein>
    <recommendedName>
        <fullName evidence="3">F-box domain-containing protein</fullName>
    </recommendedName>
</protein>
<feature type="region of interest" description="Disordered" evidence="2">
    <location>
        <begin position="203"/>
        <end position="268"/>
    </location>
</feature>
<gene>
    <name evidence="4" type="ORF">WMY93_016519</name>
</gene>
<dbReference type="SUPFAM" id="SSF81383">
    <property type="entry name" value="F-box domain"/>
    <property type="match status" value="1"/>
</dbReference>
<keyword evidence="1" id="KW-0833">Ubl conjugation pathway</keyword>
<feature type="region of interest" description="Disordered" evidence="2">
    <location>
        <begin position="290"/>
        <end position="429"/>
    </location>
</feature>
<feature type="compositionally biased region" description="Pro residues" evidence="2">
    <location>
        <begin position="40"/>
        <end position="62"/>
    </location>
</feature>
<feature type="compositionally biased region" description="Low complexity" evidence="2">
    <location>
        <begin position="335"/>
        <end position="349"/>
    </location>
</feature>
<dbReference type="SMART" id="SM00256">
    <property type="entry name" value="FBOX"/>
    <property type="match status" value="1"/>
</dbReference>
<reference evidence="5" key="1">
    <citation type="submission" date="2024-04" db="EMBL/GenBank/DDBJ databases">
        <title>Salinicola lusitanus LLJ914,a marine bacterium isolated from the Okinawa Trough.</title>
        <authorList>
            <person name="Li J."/>
        </authorList>
    </citation>
    <scope>NUCLEOTIDE SEQUENCE [LARGE SCALE GENOMIC DNA]</scope>
</reference>
<dbReference type="PANTHER" id="PTHR16271">
    <property type="entry name" value="F-BOX ONLY PROTEIN 34/46 FAMILY MEMBER"/>
    <property type="match status" value="1"/>
</dbReference>
<feature type="compositionally biased region" description="Low complexity" evidence="2">
    <location>
        <begin position="460"/>
        <end position="471"/>
    </location>
</feature>
<feature type="compositionally biased region" description="Low complexity" evidence="2">
    <location>
        <begin position="525"/>
        <end position="537"/>
    </location>
</feature>